<protein>
    <submittedName>
        <fullName evidence="2">DUF4422 domain-containing protein</fullName>
    </submittedName>
</protein>
<dbReference type="RefSeq" id="WP_369342197.1">
    <property type="nucleotide sequence ID" value="NZ_CP129683.1"/>
</dbReference>
<accession>A0AB39UPY9</accession>
<proteinExistence type="predicted"/>
<feature type="domain" description="DUF4422" evidence="1">
    <location>
        <begin position="5"/>
        <end position="225"/>
    </location>
</feature>
<reference evidence="2" key="1">
    <citation type="submission" date="2023-07" db="EMBL/GenBank/DDBJ databases">
        <title>Bifidobacterium aquikefiriaerophilum sp. nov. and Bifidobacterium eccum sp. nov., isolated from water kefir.</title>
        <authorList>
            <person name="Breselge S."/>
            <person name="Bellassi P."/>
            <person name="Barcenilla C."/>
            <person name="Alvarez-Ordonez A."/>
            <person name="Morelli L."/>
            <person name="Cotter P.D."/>
        </authorList>
    </citation>
    <scope>NUCLEOTIDE SEQUENCE</scope>
    <source>
        <strain evidence="2">WK012_4_13</strain>
    </source>
</reference>
<organism evidence="2">
    <name type="scientific">Bifidobacterium fermentum</name>
    <dbReference type="NCBI Taxonomy" id="3059035"/>
    <lineage>
        <taxon>Bacteria</taxon>
        <taxon>Bacillati</taxon>
        <taxon>Actinomycetota</taxon>
        <taxon>Actinomycetes</taxon>
        <taxon>Bifidobacteriales</taxon>
        <taxon>Bifidobacteriaceae</taxon>
        <taxon>Bifidobacterium</taxon>
    </lineage>
</organism>
<evidence type="ECO:0000313" key="2">
    <source>
        <dbReference type="EMBL" id="XDS51235.1"/>
    </source>
</evidence>
<dbReference type="AlphaFoldDB" id="A0AB39UPY9"/>
<dbReference type="EMBL" id="CP129683">
    <property type="protein sequence ID" value="XDS51235.1"/>
    <property type="molecule type" value="Genomic_DNA"/>
</dbReference>
<gene>
    <name evidence="2" type="ORF">QN062_03410</name>
</gene>
<dbReference type="KEGG" id="bfk:QN062_03410"/>
<dbReference type="InterPro" id="IPR025536">
    <property type="entry name" value="DUF4422"/>
</dbReference>
<evidence type="ECO:0000259" key="1">
    <source>
        <dbReference type="Pfam" id="PF14393"/>
    </source>
</evidence>
<name>A0AB39UPY9_9BIFI</name>
<dbReference type="Pfam" id="PF14393">
    <property type="entry name" value="DUF4422"/>
    <property type="match status" value="1"/>
</dbReference>
<sequence length="263" mass="30715">MVVAIAIATHKQYRMPHDSVYLPIQLGRGIAHNNFGFQMDDAGDNISAKNPHYSELTALYWLWKNSDADYKGLVHYRRHFGTRNIFVRLFSRDRFTKIVRGIEIKEILSNSQIILPKKRHYYVETIYSHYSHTFDGKQLDVTREILEKDFGKYVPAFDRVMSSTSAHLFNMFIMESHLVDDYCDFMFSVIGKLEEYIGYDDLNAFQSRYPGRISERLLDVWLLTNNYAYAELPVVSTEPVNWWKKGTSFIRAKLGGKGYDASF</sequence>